<name>A0A8S9RDS8_BRACR</name>
<evidence type="ECO:0000313" key="1">
    <source>
        <dbReference type="EMBL" id="KAF3571078.1"/>
    </source>
</evidence>
<dbReference type="Proteomes" id="UP000712600">
    <property type="component" value="Unassembled WGS sequence"/>
</dbReference>
<organism evidence="1 2">
    <name type="scientific">Brassica cretica</name>
    <name type="common">Mustard</name>
    <dbReference type="NCBI Taxonomy" id="69181"/>
    <lineage>
        <taxon>Eukaryota</taxon>
        <taxon>Viridiplantae</taxon>
        <taxon>Streptophyta</taxon>
        <taxon>Embryophyta</taxon>
        <taxon>Tracheophyta</taxon>
        <taxon>Spermatophyta</taxon>
        <taxon>Magnoliopsida</taxon>
        <taxon>eudicotyledons</taxon>
        <taxon>Gunneridae</taxon>
        <taxon>Pentapetalae</taxon>
        <taxon>rosids</taxon>
        <taxon>malvids</taxon>
        <taxon>Brassicales</taxon>
        <taxon>Brassicaceae</taxon>
        <taxon>Brassiceae</taxon>
        <taxon>Brassica</taxon>
    </lineage>
</organism>
<proteinExistence type="predicted"/>
<dbReference type="AlphaFoldDB" id="A0A8S9RDS8"/>
<evidence type="ECO:0000313" key="2">
    <source>
        <dbReference type="Proteomes" id="UP000712600"/>
    </source>
</evidence>
<sequence>MKKWKMRRWNDSEDTRRLALIPLKDPKIGSLDWIRFDMNSGCRTRWIEESHEGCGRAFDIPDFRWCLIWLTSPPKEESRTVA</sequence>
<dbReference type="EMBL" id="QGKX02000095">
    <property type="protein sequence ID" value="KAF3571078.1"/>
    <property type="molecule type" value="Genomic_DNA"/>
</dbReference>
<accession>A0A8S9RDS8</accession>
<reference evidence="1" key="1">
    <citation type="submission" date="2019-12" db="EMBL/GenBank/DDBJ databases">
        <title>Genome sequencing and annotation of Brassica cretica.</title>
        <authorList>
            <person name="Studholme D.J."/>
            <person name="Sarris P."/>
        </authorList>
    </citation>
    <scope>NUCLEOTIDE SEQUENCE</scope>
    <source>
        <strain evidence="1">PFS-109/04</strain>
        <tissue evidence="1">Leaf</tissue>
    </source>
</reference>
<gene>
    <name evidence="1" type="ORF">F2Q69_00059438</name>
</gene>
<protein>
    <submittedName>
        <fullName evidence="1">Uncharacterized protein</fullName>
    </submittedName>
</protein>
<comment type="caution">
    <text evidence="1">The sequence shown here is derived from an EMBL/GenBank/DDBJ whole genome shotgun (WGS) entry which is preliminary data.</text>
</comment>